<evidence type="ECO:0000313" key="3">
    <source>
        <dbReference type="Proteomes" id="UP000199026"/>
    </source>
</evidence>
<accession>A0A1H3KNG7</accession>
<keyword evidence="3" id="KW-1185">Reference proteome</keyword>
<keyword evidence="1" id="KW-0472">Membrane</keyword>
<keyword evidence="1" id="KW-1133">Transmembrane helix</keyword>
<gene>
    <name evidence="2" type="ORF">SAMN05444486_102655</name>
</gene>
<dbReference type="AlphaFoldDB" id="A0A1H3KNG7"/>
<dbReference type="RefSeq" id="WP_177170662.1">
    <property type="nucleotide sequence ID" value="NZ_CALJFH010000012.1"/>
</dbReference>
<reference evidence="2 3" key="1">
    <citation type="submission" date="2016-10" db="EMBL/GenBank/DDBJ databases">
        <authorList>
            <person name="de Groot N.N."/>
        </authorList>
    </citation>
    <scope>NUCLEOTIDE SEQUENCE [LARGE SCALE GENOMIC DNA]</scope>
    <source>
        <strain evidence="2 3">DSM 24677</strain>
    </source>
</reference>
<dbReference type="GeneID" id="78126038"/>
<evidence type="ECO:0000256" key="1">
    <source>
        <dbReference type="SAM" id="Phobius"/>
    </source>
</evidence>
<dbReference type="Proteomes" id="UP000199026">
    <property type="component" value="Unassembled WGS sequence"/>
</dbReference>
<proteinExistence type="predicted"/>
<keyword evidence="1" id="KW-0812">Transmembrane</keyword>
<name>A0A1H3KNG7_9RHOB</name>
<organism evidence="2 3">
    <name type="scientific">Lentibacter algarum</name>
    <dbReference type="NCBI Taxonomy" id="576131"/>
    <lineage>
        <taxon>Bacteria</taxon>
        <taxon>Pseudomonadati</taxon>
        <taxon>Pseudomonadota</taxon>
        <taxon>Alphaproteobacteria</taxon>
        <taxon>Rhodobacterales</taxon>
        <taxon>Roseobacteraceae</taxon>
        <taxon>Lentibacter</taxon>
    </lineage>
</organism>
<dbReference type="STRING" id="576131.SAMN05444486_102655"/>
<sequence>MGKLLKWLFYLIILGFVALLVYAYLGPIFDADFAPTSEEIRIPVELDAN</sequence>
<protein>
    <submittedName>
        <fullName evidence="2">Uncharacterized protein</fullName>
    </submittedName>
</protein>
<feature type="transmembrane region" description="Helical" evidence="1">
    <location>
        <begin position="7"/>
        <end position="25"/>
    </location>
</feature>
<dbReference type="EMBL" id="FNPR01000002">
    <property type="protein sequence ID" value="SDY53692.1"/>
    <property type="molecule type" value="Genomic_DNA"/>
</dbReference>
<evidence type="ECO:0000313" key="2">
    <source>
        <dbReference type="EMBL" id="SDY53692.1"/>
    </source>
</evidence>